<dbReference type="EMBL" id="LZTJ01000012">
    <property type="protein sequence ID" value="OBP77549.1"/>
    <property type="molecule type" value="Genomic_DNA"/>
</dbReference>
<gene>
    <name evidence="1" type="ORF">BAE39_16330</name>
</gene>
<name>A0A1A5HWB6_RHILI</name>
<evidence type="ECO:0000313" key="2">
    <source>
        <dbReference type="Proteomes" id="UP000093748"/>
    </source>
</evidence>
<protein>
    <submittedName>
        <fullName evidence="1">Uncharacterized protein</fullName>
    </submittedName>
</protein>
<accession>A0A1A5HWB6</accession>
<organism evidence="1 2">
    <name type="scientific">Rhizobium loti</name>
    <name type="common">Mesorhizobium loti</name>
    <dbReference type="NCBI Taxonomy" id="381"/>
    <lineage>
        <taxon>Bacteria</taxon>
        <taxon>Pseudomonadati</taxon>
        <taxon>Pseudomonadota</taxon>
        <taxon>Alphaproteobacteria</taxon>
        <taxon>Hyphomicrobiales</taxon>
        <taxon>Phyllobacteriaceae</taxon>
        <taxon>Mesorhizobium</taxon>
    </lineage>
</organism>
<evidence type="ECO:0000313" key="1">
    <source>
        <dbReference type="EMBL" id="OBP77549.1"/>
    </source>
</evidence>
<sequence length="91" mass="10000">MALTELLTDFPPIARRKAAYPLVGIVFGFETAEMCGKLTADKVSLSLTRSLSSSPQGAAAIYQDPFLNWNARISSMPWPNTLLFISSYQLT</sequence>
<proteinExistence type="predicted"/>
<comment type="caution">
    <text evidence="1">The sequence shown here is derived from an EMBL/GenBank/DDBJ whole genome shotgun (WGS) entry which is preliminary data.</text>
</comment>
<dbReference type="Proteomes" id="UP000093748">
    <property type="component" value="Unassembled WGS sequence"/>
</dbReference>
<reference evidence="2" key="1">
    <citation type="submission" date="2016-06" db="EMBL/GenBank/DDBJ databases">
        <title>NZP2037 Pacbio-Illumina hybrid assembly.</title>
        <authorList>
            <person name="Ramsay J.P."/>
        </authorList>
    </citation>
    <scope>NUCLEOTIDE SEQUENCE [LARGE SCALE GENOMIC DNA]</scope>
    <source>
        <strain evidence="2">R7ANS::ICEMlSym2042</strain>
    </source>
</reference>
<dbReference type="AlphaFoldDB" id="A0A1A5HWB6"/>